<keyword evidence="1" id="KW-0472">Membrane</keyword>
<evidence type="ECO:0000313" key="4">
    <source>
        <dbReference type="Proteomes" id="UP000568888"/>
    </source>
</evidence>
<protein>
    <recommendedName>
        <fullName evidence="2">CHASE2 domain-containing protein</fullName>
    </recommendedName>
</protein>
<dbReference type="RefSeq" id="WP_183346140.1">
    <property type="nucleotide sequence ID" value="NZ_BLXY01000002.1"/>
</dbReference>
<accession>A0A6V8MSX9</accession>
<organism evidence="3 4">
    <name type="scientific">Geomonas paludis</name>
    <dbReference type="NCBI Taxonomy" id="2740185"/>
    <lineage>
        <taxon>Bacteria</taxon>
        <taxon>Pseudomonadati</taxon>
        <taxon>Thermodesulfobacteriota</taxon>
        <taxon>Desulfuromonadia</taxon>
        <taxon>Geobacterales</taxon>
        <taxon>Geobacteraceae</taxon>
        <taxon>Geomonas</taxon>
    </lineage>
</organism>
<reference evidence="4" key="1">
    <citation type="submission" date="2020-06" db="EMBL/GenBank/DDBJ databases">
        <title>Draft genomic sequecing of Geomonas sp. Red736.</title>
        <authorList>
            <person name="Itoh H."/>
            <person name="Xu Z.X."/>
            <person name="Ushijima N."/>
            <person name="Masuda Y."/>
            <person name="Shiratori Y."/>
            <person name="Senoo K."/>
        </authorList>
    </citation>
    <scope>NUCLEOTIDE SEQUENCE [LARGE SCALE GENOMIC DNA]</scope>
    <source>
        <strain evidence="4">Red736</strain>
    </source>
</reference>
<gene>
    <name evidence="3" type="ORF">GMPD_11850</name>
</gene>
<feature type="transmembrane region" description="Helical" evidence="1">
    <location>
        <begin position="12"/>
        <end position="33"/>
    </location>
</feature>
<feature type="domain" description="CHASE2" evidence="2">
    <location>
        <begin position="40"/>
        <end position="396"/>
    </location>
</feature>
<sequence>MSFVPTFWRDRILRAHFLVNLGIGVLIALVFTVTATTQWGEVLLNAAFDVMVRYEHSSLTADAQGKSPLFFVEITPQEYRQWGEPLITPRDRLASLVETAWQKGAPVVALDVILDKPDLLDPAGDAKLRGLLERMLRENARTQVVLPVRVGSEGDLRPHLFEDLLERRTADGRKILHRAAPIVVASESDLLNRFWGAYEVGRDAHGKPQIIWSLPVVAAALYHDARSGTAAASAELDRAAAALLAAGSREPREAHGSEGEGHHVSIGTSLIHLSALQTGPAPEAATTMYLAGESHSLPYTQRIRFLIPAGVRDRRDAGNFRPGLSPDSLAGRIVLIGNGSPETGDILATPVGRMPGMFLIGNAINTIVSGKMPVHLPAWQHFAIEALIIVFAAWLFLHFHSTLAQILSSLVFIVLLVPFSWAIYQQWGLFFNFLVPVLGMQLHKTADGFEEMIASRGKKHHHHH</sequence>
<feature type="transmembrane region" description="Helical" evidence="1">
    <location>
        <begin position="378"/>
        <end position="397"/>
    </location>
</feature>
<dbReference type="InterPro" id="IPR007890">
    <property type="entry name" value="CHASE2"/>
</dbReference>
<dbReference type="Pfam" id="PF05226">
    <property type="entry name" value="CHASE2"/>
    <property type="match status" value="1"/>
</dbReference>
<name>A0A6V8MSX9_9BACT</name>
<dbReference type="SMART" id="SM01080">
    <property type="entry name" value="CHASE2"/>
    <property type="match status" value="1"/>
</dbReference>
<evidence type="ECO:0000259" key="2">
    <source>
        <dbReference type="SMART" id="SM01080"/>
    </source>
</evidence>
<dbReference type="Proteomes" id="UP000568888">
    <property type="component" value="Unassembled WGS sequence"/>
</dbReference>
<evidence type="ECO:0000256" key="1">
    <source>
        <dbReference type="SAM" id="Phobius"/>
    </source>
</evidence>
<dbReference type="AlphaFoldDB" id="A0A6V8MSX9"/>
<proteinExistence type="predicted"/>
<keyword evidence="1" id="KW-1133">Transmembrane helix</keyword>
<keyword evidence="1" id="KW-0812">Transmembrane</keyword>
<dbReference type="EMBL" id="BLXY01000002">
    <property type="protein sequence ID" value="GFO63266.1"/>
    <property type="molecule type" value="Genomic_DNA"/>
</dbReference>
<feature type="transmembrane region" description="Helical" evidence="1">
    <location>
        <begin position="404"/>
        <end position="424"/>
    </location>
</feature>
<evidence type="ECO:0000313" key="3">
    <source>
        <dbReference type="EMBL" id="GFO63266.1"/>
    </source>
</evidence>
<comment type="caution">
    <text evidence="3">The sequence shown here is derived from an EMBL/GenBank/DDBJ whole genome shotgun (WGS) entry which is preliminary data.</text>
</comment>